<accession>A0A653B302</accession>
<evidence type="ECO:0000256" key="1">
    <source>
        <dbReference type="SAM" id="MobiDB-lite"/>
    </source>
</evidence>
<protein>
    <submittedName>
        <fullName evidence="2">Uncharacterized protein</fullName>
    </submittedName>
</protein>
<name>A0A653B302_ECTOL</name>
<proteinExistence type="predicted"/>
<organism evidence="2">
    <name type="scientific">Ectopseudomonas oleovorans</name>
    <name type="common">Pseudomonas oleovorans</name>
    <dbReference type="NCBI Taxonomy" id="301"/>
    <lineage>
        <taxon>Bacteria</taxon>
        <taxon>Pseudomonadati</taxon>
        <taxon>Pseudomonadota</taxon>
        <taxon>Gammaproteobacteria</taxon>
        <taxon>Pseudomonadales</taxon>
        <taxon>Pseudomonadaceae</taxon>
        <taxon>Ectopseudomonas</taxon>
    </lineage>
</organism>
<sequence length="308" mass="32058">MLDTLARQRHASLVQVAIVAAGLGQALHVEFDDLPAGFATRLQQQAAAGLDHRAAAGEHQVAVTLADAVDHHRVGLVLHRPRHDRGAMGRPVGVHVAVGDDQQLGAQLTQGPGAFRKLDVEAHQQADAHTVEQRRGVAVARGEHAPIGGPQMGLAVSEDGIVAVDQQRGVVEHAVVVLGNADGHGHPPLGGGATDRPQARAIEWLGQGGNVLRRGEAGQVGFRKDQQAGSGRAAGDGVQRGSEVVGGIAITASELDEFDLHDRAPILVVARRVVATQNAGSHPPGFEYGDRGARAKSRMRGNPPGVEA</sequence>
<dbReference type="AlphaFoldDB" id="A0A653B302"/>
<reference evidence="2" key="1">
    <citation type="submission" date="2018-11" db="EMBL/GenBank/DDBJ databases">
        <authorList>
            <consortium name="Genoscope - CEA"/>
            <person name="William W."/>
        </authorList>
    </citation>
    <scope>NUCLEOTIDE SEQUENCE [LARGE SCALE GENOMIC DNA]</scope>
    <source>
        <strain evidence="2">T9AD</strain>
    </source>
</reference>
<feature type="region of interest" description="Disordered" evidence="1">
    <location>
        <begin position="280"/>
        <end position="308"/>
    </location>
</feature>
<evidence type="ECO:0000313" key="2">
    <source>
        <dbReference type="EMBL" id="VDN63058.1"/>
    </source>
</evidence>
<gene>
    <name evidence="2" type="ORF">POT9AD_2078</name>
</gene>
<dbReference type="EMBL" id="LR130779">
    <property type="protein sequence ID" value="VDN63058.1"/>
    <property type="molecule type" value="Genomic_DNA"/>
</dbReference>